<sequence>MTKRRNGKEPTGTTRRLSRHAGALAATTLLAFAVPVAFVAAPVMAQSYQFQKVVIEGNERIEPETILGFAAIGKGQALSGGALNEAYQRLQGSGLFESVELVPQGSTLVIRVHEFPTVNVVDFEGNKMLKDDKLLEIVKTQPRRVFSPALLEADAAALAEGYAQAGRVNVRVDPKVIKRDGNRVDVVFEIREGMVSEVNRITFTGNRAYSDRRLRDVLGTKQAGILHRLVQRDNFVPDRIDLDRQMLTDFYRSRGYPDVEVAGVSSEMGRDREGFYLTFNIREGQQYHFGKTSVVSEVSELSAADFEDQVKIRNGAIYSPAAIDYAVTRMEELALRQGANFVRVDPRITRDPRTQTLNVEFALVRGPRVFVERIDIEGNTTTLDSVIRREFNSVEGDPFNPREIKNSAERIRALGFFSKADVESRQGSGPDQVVVDVNVEEQPTGSLSFGASYGASSGFGLNASLEESNFLGRGQYLGVSIGTTKDNQTNSIDFIEPHLLGRDLKGRLQLWYNTTDTDYADYNTKKIGITPSIEFPLARNSRLELRYTWQRNEMSGTYGYDDCVADNSVAACAASTTTESWSSPLIVRDEGARTSTGPGYTYTWDTRRTGIDPRYGFTFRISQDLFGFGGDVEALRTTALLRAERKVFHEDVTLRAELEGGAIAARGGTQLSVLDRFSGSGKVRGFESNGYGPRDTGAPNEDALGGKYYAALRLETEFPLGVPEEYGIHGGVFWDTGSVWGLDDTAGASGTVDDSMKLRSAIGVSVFWDSALGPLRLNFSHAIKKEDYDNVQNFDLTISTKF</sequence>
<keyword evidence="7 8" id="KW-0998">Cell outer membrane</keyword>
<comment type="subcellular location">
    <subcellularLocation>
        <location evidence="8">Cell outer membrane</location>
    </subcellularLocation>
    <subcellularLocation>
        <location evidence="1">Membrane</location>
    </subcellularLocation>
</comment>
<dbReference type="Proteomes" id="UP000219111">
    <property type="component" value="Unassembled WGS sequence"/>
</dbReference>
<dbReference type="RefSeq" id="WP_097070099.1">
    <property type="nucleotide sequence ID" value="NZ_OBMT01000006.1"/>
</dbReference>
<evidence type="ECO:0000256" key="2">
    <source>
        <dbReference type="ARBA" id="ARBA00022452"/>
    </source>
</evidence>
<keyword evidence="3 8" id="KW-0812">Transmembrane</keyword>
<organism evidence="11 12">
    <name type="scientific">Rhodobacter maris</name>
    <dbReference type="NCBI Taxonomy" id="446682"/>
    <lineage>
        <taxon>Bacteria</taxon>
        <taxon>Pseudomonadati</taxon>
        <taxon>Pseudomonadota</taxon>
        <taxon>Alphaproteobacteria</taxon>
        <taxon>Rhodobacterales</taxon>
        <taxon>Rhodobacter group</taxon>
        <taxon>Rhodobacter</taxon>
    </lineage>
</organism>
<evidence type="ECO:0000313" key="11">
    <source>
        <dbReference type="EMBL" id="SOC08114.1"/>
    </source>
</evidence>
<evidence type="ECO:0000256" key="5">
    <source>
        <dbReference type="ARBA" id="ARBA00022737"/>
    </source>
</evidence>
<evidence type="ECO:0000256" key="1">
    <source>
        <dbReference type="ARBA" id="ARBA00004370"/>
    </source>
</evidence>
<evidence type="ECO:0000256" key="8">
    <source>
        <dbReference type="HAMAP-Rule" id="MF_01430"/>
    </source>
</evidence>
<evidence type="ECO:0000256" key="4">
    <source>
        <dbReference type="ARBA" id="ARBA00022729"/>
    </source>
</evidence>
<keyword evidence="12" id="KW-1185">Reference proteome</keyword>
<keyword evidence="5 8" id="KW-0677">Repeat</keyword>
<feature type="domain" description="POTRA" evidence="10">
    <location>
        <begin position="48"/>
        <end position="115"/>
    </location>
</feature>
<comment type="function">
    <text evidence="8">Part of the outer membrane protein assembly complex, which is involved in assembly and insertion of beta-barrel proteins into the outer membrane.</text>
</comment>
<evidence type="ECO:0000256" key="9">
    <source>
        <dbReference type="NCBIfam" id="TIGR03303"/>
    </source>
</evidence>
<dbReference type="PROSITE" id="PS51779">
    <property type="entry name" value="POTRA"/>
    <property type="match status" value="3"/>
</dbReference>
<proteinExistence type="inferred from homology"/>
<dbReference type="GO" id="GO:0009279">
    <property type="term" value="C:cell outer membrane"/>
    <property type="evidence" value="ECO:0007669"/>
    <property type="project" value="UniProtKB-SubCell"/>
</dbReference>
<feature type="domain" description="POTRA" evidence="10">
    <location>
        <begin position="116"/>
        <end position="193"/>
    </location>
</feature>
<dbReference type="PANTHER" id="PTHR12815">
    <property type="entry name" value="SORTING AND ASSEMBLY MACHINERY SAMM50 PROTEIN FAMILY MEMBER"/>
    <property type="match status" value="1"/>
</dbReference>
<evidence type="ECO:0000313" key="12">
    <source>
        <dbReference type="Proteomes" id="UP000219111"/>
    </source>
</evidence>
<dbReference type="InterPro" id="IPR039910">
    <property type="entry name" value="D15-like"/>
</dbReference>
<keyword evidence="2 8" id="KW-1134">Transmembrane beta strand</keyword>
<dbReference type="PANTHER" id="PTHR12815:SF23">
    <property type="entry name" value="OUTER MEMBRANE PROTEIN ASSEMBLY FACTOR BAMA"/>
    <property type="match status" value="1"/>
</dbReference>
<feature type="domain" description="POTRA" evidence="10">
    <location>
        <begin position="369"/>
        <end position="442"/>
    </location>
</feature>
<dbReference type="InterPro" id="IPR023707">
    <property type="entry name" value="OM_assembly_BamA"/>
</dbReference>
<evidence type="ECO:0000256" key="3">
    <source>
        <dbReference type="ARBA" id="ARBA00022692"/>
    </source>
</evidence>
<protein>
    <recommendedName>
        <fullName evidence="8 9">Outer membrane protein assembly factor BamA</fullName>
    </recommendedName>
</protein>
<name>A0A285SJR1_9RHOB</name>
<gene>
    <name evidence="8" type="primary">bamA</name>
    <name evidence="11" type="ORF">SAMN05877831_106148</name>
</gene>
<evidence type="ECO:0000256" key="7">
    <source>
        <dbReference type="ARBA" id="ARBA00023237"/>
    </source>
</evidence>
<dbReference type="Pfam" id="PF01103">
    <property type="entry name" value="Omp85"/>
    <property type="match status" value="1"/>
</dbReference>
<dbReference type="Gene3D" id="3.10.20.310">
    <property type="entry name" value="membrane protein fhac"/>
    <property type="match status" value="5"/>
</dbReference>
<dbReference type="GO" id="GO:0051205">
    <property type="term" value="P:protein insertion into membrane"/>
    <property type="evidence" value="ECO:0007669"/>
    <property type="project" value="UniProtKB-UniRule"/>
</dbReference>
<dbReference type="InterPro" id="IPR010827">
    <property type="entry name" value="BamA/TamA_POTRA"/>
</dbReference>
<accession>A0A285SJR1</accession>
<dbReference type="NCBIfam" id="TIGR03303">
    <property type="entry name" value="OM_YaeT"/>
    <property type="match status" value="1"/>
</dbReference>
<evidence type="ECO:0000259" key="10">
    <source>
        <dbReference type="PROSITE" id="PS51779"/>
    </source>
</evidence>
<comment type="subunit">
    <text evidence="8">Part of the Bam complex.</text>
</comment>
<dbReference type="GO" id="GO:0043165">
    <property type="term" value="P:Gram-negative-bacterium-type cell outer membrane assembly"/>
    <property type="evidence" value="ECO:0007669"/>
    <property type="project" value="UniProtKB-UniRule"/>
</dbReference>
<reference evidence="12" key="1">
    <citation type="submission" date="2017-08" db="EMBL/GenBank/DDBJ databases">
        <authorList>
            <person name="Varghese N."/>
            <person name="Submissions S."/>
        </authorList>
    </citation>
    <scope>NUCLEOTIDE SEQUENCE [LARGE SCALE GENOMIC DNA]</scope>
    <source>
        <strain evidence="12">JA276</strain>
    </source>
</reference>
<dbReference type="PIRSF" id="PIRSF006076">
    <property type="entry name" value="OM_assembly_OMP85"/>
    <property type="match status" value="1"/>
</dbReference>
<evidence type="ECO:0000256" key="6">
    <source>
        <dbReference type="ARBA" id="ARBA00023136"/>
    </source>
</evidence>
<dbReference type="EMBL" id="OBMT01000006">
    <property type="protein sequence ID" value="SOC08114.1"/>
    <property type="molecule type" value="Genomic_DNA"/>
</dbReference>
<dbReference type="InterPro" id="IPR000184">
    <property type="entry name" value="Bac_surfAg_D15"/>
</dbReference>
<comment type="similarity">
    <text evidence="8">Belongs to the BamA family.</text>
</comment>
<dbReference type="InterPro" id="IPR034746">
    <property type="entry name" value="POTRA"/>
</dbReference>
<keyword evidence="6 8" id="KW-0472">Membrane</keyword>
<dbReference type="AlphaFoldDB" id="A0A285SJR1"/>
<dbReference type="Gene3D" id="2.40.160.50">
    <property type="entry name" value="membrane protein fhac: a member of the omp85/tpsb transporter family"/>
    <property type="match status" value="1"/>
</dbReference>
<dbReference type="HAMAP" id="MF_01430">
    <property type="entry name" value="OM_assembly_BamA"/>
    <property type="match status" value="1"/>
</dbReference>
<dbReference type="Pfam" id="PF07244">
    <property type="entry name" value="POTRA"/>
    <property type="match status" value="5"/>
</dbReference>
<keyword evidence="4 8" id="KW-0732">Signal</keyword>
<dbReference type="OrthoDB" id="9803054at2"/>